<sequence>MEGDNGNDILFPAGPRGEVPSDPFPKVEGENLPTLEFGRLVRQLPSMLIPSVLEGMLMLMDLKRGDGGTGRWGLSSVARVAMGVGVRKRLVGGWYEVVECMGMCEFKEKRARDVDVQSSDDIVDKGDSLLGACESPAWGILLTLSRDDPALVEGPSTQAFVKGATLQGVGGAIVTVTAYVAQLDSR</sequence>
<accession>A0A433QLE2</accession>
<comment type="caution">
    <text evidence="2">The sequence shown here is derived from an EMBL/GenBank/DDBJ whole genome shotgun (WGS) entry which is preliminary data.</text>
</comment>
<proteinExistence type="predicted"/>
<protein>
    <submittedName>
        <fullName evidence="2">Uncharacterized protein</fullName>
    </submittedName>
</protein>
<name>A0A433QLE2_9FUNG</name>
<feature type="region of interest" description="Disordered" evidence="1">
    <location>
        <begin position="1"/>
        <end position="23"/>
    </location>
</feature>
<dbReference type="AlphaFoldDB" id="A0A433QLE2"/>
<organism evidence="2 3">
    <name type="scientific">Jimgerdemannia flammicorona</name>
    <dbReference type="NCBI Taxonomy" id="994334"/>
    <lineage>
        <taxon>Eukaryota</taxon>
        <taxon>Fungi</taxon>
        <taxon>Fungi incertae sedis</taxon>
        <taxon>Mucoromycota</taxon>
        <taxon>Mucoromycotina</taxon>
        <taxon>Endogonomycetes</taxon>
        <taxon>Endogonales</taxon>
        <taxon>Endogonaceae</taxon>
        <taxon>Jimgerdemannia</taxon>
    </lineage>
</organism>
<evidence type="ECO:0000256" key="1">
    <source>
        <dbReference type="SAM" id="MobiDB-lite"/>
    </source>
</evidence>
<reference evidence="2 3" key="1">
    <citation type="journal article" date="2018" name="New Phytol.">
        <title>Phylogenomics of Endogonaceae and evolution of mycorrhizas within Mucoromycota.</title>
        <authorList>
            <person name="Chang Y."/>
            <person name="Desiro A."/>
            <person name="Na H."/>
            <person name="Sandor L."/>
            <person name="Lipzen A."/>
            <person name="Clum A."/>
            <person name="Barry K."/>
            <person name="Grigoriev I.V."/>
            <person name="Martin F.M."/>
            <person name="Stajich J.E."/>
            <person name="Smith M.E."/>
            <person name="Bonito G."/>
            <person name="Spatafora J.W."/>
        </authorList>
    </citation>
    <scope>NUCLEOTIDE SEQUENCE [LARGE SCALE GENOMIC DNA]</scope>
    <source>
        <strain evidence="2 3">AD002</strain>
    </source>
</reference>
<evidence type="ECO:0000313" key="3">
    <source>
        <dbReference type="Proteomes" id="UP000274822"/>
    </source>
</evidence>
<evidence type="ECO:0000313" key="2">
    <source>
        <dbReference type="EMBL" id="RUS30602.1"/>
    </source>
</evidence>
<gene>
    <name evidence="2" type="ORF">BC938DRAFT_479185</name>
</gene>
<dbReference type="Proteomes" id="UP000274822">
    <property type="component" value="Unassembled WGS sequence"/>
</dbReference>
<keyword evidence="3" id="KW-1185">Reference proteome</keyword>
<dbReference type="EMBL" id="RBNJ01003713">
    <property type="protein sequence ID" value="RUS30602.1"/>
    <property type="molecule type" value="Genomic_DNA"/>
</dbReference>